<comment type="function">
    <text evidence="1">Potential calcium sensor.</text>
</comment>
<dbReference type="EMBL" id="LWDX02070880">
    <property type="protein sequence ID" value="OEL14173.1"/>
    <property type="molecule type" value="Genomic_DNA"/>
</dbReference>
<dbReference type="SUPFAM" id="SSF47473">
    <property type="entry name" value="EF-hand"/>
    <property type="match status" value="1"/>
</dbReference>
<evidence type="ECO:0000256" key="3">
    <source>
        <dbReference type="ARBA" id="ARBA00022737"/>
    </source>
</evidence>
<feature type="compositionally biased region" description="Low complexity" evidence="5">
    <location>
        <begin position="25"/>
        <end position="38"/>
    </location>
</feature>
<evidence type="ECO:0000256" key="1">
    <source>
        <dbReference type="ARBA" id="ARBA00003291"/>
    </source>
</evidence>
<feature type="domain" description="EF-hand" evidence="6">
    <location>
        <begin position="147"/>
        <end position="180"/>
    </location>
</feature>
<evidence type="ECO:0000313" key="8">
    <source>
        <dbReference type="Proteomes" id="UP000095767"/>
    </source>
</evidence>
<dbReference type="GO" id="GO:0005509">
    <property type="term" value="F:calcium ion binding"/>
    <property type="evidence" value="ECO:0007669"/>
    <property type="project" value="InterPro"/>
</dbReference>
<dbReference type="PANTHER" id="PTHR10891">
    <property type="entry name" value="EF-HAND CALCIUM-BINDING DOMAIN CONTAINING PROTEIN"/>
    <property type="match status" value="1"/>
</dbReference>
<dbReference type="Proteomes" id="UP000095767">
    <property type="component" value="Unassembled WGS sequence"/>
</dbReference>
<dbReference type="STRING" id="888268.A0A1E5UMR3"/>
<dbReference type="InterPro" id="IPR039647">
    <property type="entry name" value="EF_hand_pair_protein_CML-like"/>
</dbReference>
<dbReference type="OrthoDB" id="26525at2759"/>
<feature type="region of interest" description="Disordered" evidence="5">
    <location>
        <begin position="1"/>
        <end position="68"/>
    </location>
</feature>
<dbReference type="InterPro" id="IPR018247">
    <property type="entry name" value="EF_Hand_1_Ca_BS"/>
</dbReference>
<evidence type="ECO:0000259" key="6">
    <source>
        <dbReference type="PROSITE" id="PS50222"/>
    </source>
</evidence>
<feature type="compositionally biased region" description="Low complexity" evidence="5">
    <location>
        <begin position="53"/>
        <end position="68"/>
    </location>
</feature>
<dbReference type="PROSITE" id="PS50222">
    <property type="entry name" value="EF_HAND_2"/>
    <property type="match status" value="2"/>
</dbReference>
<evidence type="ECO:0000256" key="2">
    <source>
        <dbReference type="ARBA" id="ARBA00022723"/>
    </source>
</evidence>
<proteinExistence type="predicted"/>
<keyword evidence="8" id="KW-1185">Reference proteome</keyword>
<dbReference type="AlphaFoldDB" id="A0A1E5UMR3"/>
<sequence length="180" mass="19200">MKLSVPFFGSTGKKEISRRKRSKNGKSGSFGSTTSSSSDEYASVVTTPRTVLPSSTTSASGTKSKPAAVTREDLEVALRRVVSSEEELAEMLAEAEAGLVLEEILATATTDEGELKETFAVFDADGDGRISAEELLSVLASLGDDRCSVEDCRRMIGGVDADGDGFVCFTEFSRMMMQEV</sequence>
<organism evidence="7 8">
    <name type="scientific">Dichanthelium oligosanthes</name>
    <dbReference type="NCBI Taxonomy" id="888268"/>
    <lineage>
        <taxon>Eukaryota</taxon>
        <taxon>Viridiplantae</taxon>
        <taxon>Streptophyta</taxon>
        <taxon>Embryophyta</taxon>
        <taxon>Tracheophyta</taxon>
        <taxon>Spermatophyta</taxon>
        <taxon>Magnoliopsida</taxon>
        <taxon>Liliopsida</taxon>
        <taxon>Poales</taxon>
        <taxon>Poaceae</taxon>
        <taxon>PACMAD clade</taxon>
        <taxon>Panicoideae</taxon>
        <taxon>Panicodae</taxon>
        <taxon>Paniceae</taxon>
        <taxon>Dichantheliinae</taxon>
        <taxon>Dichanthelium</taxon>
    </lineage>
</organism>
<dbReference type="InterPro" id="IPR011992">
    <property type="entry name" value="EF-hand-dom_pair"/>
</dbReference>
<evidence type="ECO:0000313" key="7">
    <source>
        <dbReference type="EMBL" id="OEL14173.1"/>
    </source>
</evidence>
<comment type="caution">
    <text evidence="7">The sequence shown here is derived from an EMBL/GenBank/DDBJ whole genome shotgun (WGS) entry which is preliminary data.</text>
</comment>
<keyword evidence="2" id="KW-0479">Metal-binding</keyword>
<dbReference type="Pfam" id="PF13499">
    <property type="entry name" value="EF-hand_7"/>
    <property type="match status" value="1"/>
</dbReference>
<dbReference type="Gene3D" id="1.10.238.10">
    <property type="entry name" value="EF-hand"/>
    <property type="match status" value="1"/>
</dbReference>
<protein>
    <recommendedName>
        <fullName evidence="6">EF-hand domain-containing protein</fullName>
    </recommendedName>
</protein>
<reference evidence="7 8" key="1">
    <citation type="submission" date="2016-09" db="EMBL/GenBank/DDBJ databases">
        <title>The draft genome of Dichanthelium oligosanthes: A C3 panicoid grass species.</title>
        <authorList>
            <person name="Studer A.J."/>
            <person name="Schnable J.C."/>
            <person name="Brutnell T.P."/>
        </authorList>
    </citation>
    <scope>NUCLEOTIDE SEQUENCE [LARGE SCALE GENOMIC DNA]</scope>
    <source>
        <strain evidence="8">cv. Kellogg 1175</strain>
        <tissue evidence="7">Leaf</tissue>
    </source>
</reference>
<name>A0A1E5UMR3_9POAL</name>
<gene>
    <name evidence="7" type="ORF">BAE44_0024808</name>
</gene>
<keyword evidence="3" id="KW-0677">Repeat</keyword>
<accession>A0A1E5UMR3</accession>
<dbReference type="SMART" id="SM00054">
    <property type="entry name" value="EFh"/>
    <property type="match status" value="2"/>
</dbReference>
<dbReference type="PROSITE" id="PS00018">
    <property type="entry name" value="EF_HAND_1"/>
    <property type="match status" value="2"/>
</dbReference>
<dbReference type="InterPro" id="IPR002048">
    <property type="entry name" value="EF_hand_dom"/>
</dbReference>
<feature type="domain" description="EF-hand" evidence="6">
    <location>
        <begin position="110"/>
        <end position="145"/>
    </location>
</feature>
<evidence type="ECO:0000256" key="4">
    <source>
        <dbReference type="ARBA" id="ARBA00022837"/>
    </source>
</evidence>
<keyword evidence="4" id="KW-0106">Calcium</keyword>
<dbReference type="FunFam" id="1.10.238.10:FF:000089">
    <property type="entry name" value="calmodulin-like protein 3"/>
    <property type="match status" value="1"/>
</dbReference>
<dbReference type="CDD" id="cd00051">
    <property type="entry name" value="EFh"/>
    <property type="match status" value="1"/>
</dbReference>
<evidence type="ECO:0000256" key="5">
    <source>
        <dbReference type="SAM" id="MobiDB-lite"/>
    </source>
</evidence>